<evidence type="ECO:0000256" key="1">
    <source>
        <dbReference type="ARBA" id="ARBA00022884"/>
    </source>
</evidence>
<evidence type="ECO:0000313" key="5">
    <source>
        <dbReference type="Proteomes" id="UP000013307"/>
    </source>
</evidence>
<dbReference type="SUPFAM" id="SSF75471">
    <property type="entry name" value="YhbY-like"/>
    <property type="match status" value="1"/>
</dbReference>
<dbReference type="PROSITE" id="PS51295">
    <property type="entry name" value="CRM"/>
    <property type="match status" value="1"/>
</dbReference>
<dbReference type="SMART" id="SM01103">
    <property type="entry name" value="CRS1_YhbY"/>
    <property type="match status" value="1"/>
</dbReference>
<dbReference type="PANTHER" id="PTHR40065:SF3">
    <property type="entry name" value="RNA-BINDING PROTEIN YHBY"/>
    <property type="match status" value="1"/>
</dbReference>
<feature type="domain" description="CRM" evidence="3">
    <location>
        <begin position="1"/>
        <end position="80"/>
    </location>
</feature>
<dbReference type="InterPro" id="IPR001890">
    <property type="entry name" value="RNA-binding_CRM"/>
</dbReference>
<reference evidence="4 5" key="1">
    <citation type="journal article" date="2013" name="Genome Announc.">
        <title>Complete Genome Sequence of the Thermophilic and Facultatively Chemolithoautotrophic Sulfate Reducer Archaeoglobus sulfaticallidus Strain PM70-1T.</title>
        <authorList>
            <person name="Stokke R."/>
            <person name="Hocking W.P."/>
            <person name="Steinsbu B.O."/>
            <person name="Steen I.H."/>
        </authorList>
    </citation>
    <scope>NUCLEOTIDE SEQUENCE [LARGE SCALE GENOMIC DNA]</scope>
    <source>
        <strain evidence="4">PM70-1</strain>
    </source>
</reference>
<keyword evidence="5" id="KW-1185">Reference proteome</keyword>
<accession>N0BI41</accession>
<evidence type="ECO:0000256" key="2">
    <source>
        <dbReference type="PROSITE-ProRule" id="PRU00626"/>
    </source>
</evidence>
<evidence type="ECO:0000313" key="4">
    <source>
        <dbReference type="EMBL" id="AGK60111.1"/>
    </source>
</evidence>
<dbReference type="AlphaFoldDB" id="N0BI41"/>
<dbReference type="KEGG" id="ast:Asulf_00075"/>
<keyword evidence="1 2" id="KW-0694">RNA-binding</keyword>
<protein>
    <submittedName>
        <fullName evidence="4">Putative RNA-binding protein containing KH domain, possibly ribosomal protein</fullName>
    </submittedName>
</protein>
<proteinExistence type="predicted"/>
<dbReference type="GeneID" id="15391721"/>
<keyword evidence="4" id="KW-0689">Ribosomal protein</keyword>
<organism evidence="4 5">
    <name type="scientific">Archaeoglobus sulfaticallidus PM70-1</name>
    <dbReference type="NCBI Taxonomy" id="387631"/>
    <lineage>
        <taxon>Archaea</taxon>
        <taxon>Methanobacteriati</taxon>
        <taxon>Methanobacteriota</taxon>
        <taxon>Archaeoglobi</taxon>
        <taxon>Archaeoglobales</taxon>
        <taxon>Archaeoglobaceae</taxon>
        <taxon>Archaeoglobus</taxon>
    </lineage>
</organism>
<dbReference type="eggNOG" id="arCOG01346">
    <property type="taxonomic scope" value="Archaea"/>
</dbReference>
<dbReference type="RefSeq" id="WP_015589710.1">
    <property type="nucleotide sequence ID" value="NC_021169.1"/>
</dbReference>
<dbReference type="HOGENOM" id="CLU_095994_3_0_2"/>
<dbReference type="OrthoDB" id="30785at2157"/>
<dbReference type="Pfam" id="PF01985">
    <property type="entry name" value="CRS1_YhbY"/>
    <property type="match status" value="1"/>
</dbReference>
<dbReference type="InterPro" id="IPR051925">
    <property type="entry name" value="RNA-binding_domain"/>
</dbReference>
<dbReference type="Proteomes" id="UP000013307">
    <property type="component" value="Chromosome"/>
</dbReference>
<dbReference type="EMBL" id="CP005290">
    <property type="protein sequence ID" value="AGK60111.1"/>
    <property type="molecule type" value="Genomic_DNA"/>
</dbReference>
<evidence type="ECO:0000259" key="3">
    <source>
        <dbReference type="PROSITE" id="PS51295"/>
    </source>
</evidence>
<name>N0BI41_9EURY</name>
<sequence length="80" mass="9239">MRKSLPERISTINIGKNGLTENVIKEINFQLEKRGVVKVKLLRSFRESTGRDRKELAREVEKNINGRLVSLRGMVLTFVK</sequence>
<dbReference type="STRING" id="387631.Asulf_00075"/>
<dbReference type="InterPro" id="IPR035920">
    <property type="entry name" value="YhbY-like_sf"/>
</dbReference>
<dbReference type="PANTHER" id="PTHR40065">
    <property type="entry name" value="RNA-BINDING PROTEIN YHBY"/>
    <property type="match status" value="1"/>
</dbReference>
<gene>
    <name evidence="4" type="ORF">Asulf_00075</name>
</gene>
<dbReference type="Gene3D" id="3.30.110.60">
    <property type="entry name" value="YhbY-like"/>
    <property type="match status" value="1"/>
</dbReference>
<keyword evidence="4" id="KW-0687">Ribonucleoprotein</keyword>
<dbReference type="GO" id="GO:0005840">
    <property type="term" value="C:ribosome"/>
    <property type="evidence" value="ECO:0007669"/>
    <property type="project" value="UniProtKB-KW"/>
</dbReference>
<dbReference type="GO" id="GO:0003723">
    <property type="term" value="F:RNA binding"/>
    <property type="evidence" value="ECO:0007669"/>
    <property type="project" value="UniProtKB-UniRule"/>
</dbReference>